<dbReference type="RefSeq" id="XP_028490527.1">
    <property type="nucleotide sequence ID" value="XM_028637935.1"/>
</dbReference>
<feature type="compositionally biased region" description="Polar residues" evidence="1">
    <location>
        <begin position="30"/>
        <end position="81"/>
    </location>
</feature>
<keyword evidence="2" id="KW-1133">Transmembrane helix</keyword>
<accession>A0A3M9XVT9</accession>
<feature type="compositionally biased region" description="Polar residues" evidence="1">
    <location>
        <begin position="503"/>
        <end position="517"/>
    </location>
</feature>
<feature type="compositionally biased region" description="Polar residues" evidence="1">
    <location>
        <begin position="175"/>
        <end position="187"/>
    </location>
</feature>
<evidence type="ECO:0000313" key="6">
    <source>
        <dbReference type="Proteomes" id="UP000267145"/>
    </source>
</evidence>
<evidence type="ECO:0000259" key="3">
    <source>
        <dbReference type="PROSITE" id="PS00022"/>
    </source>
</evidence>
<feature type="compositionally biased region" description="Pro residues" evidence="1">
    <location>
        <begin position="118"/>
        <end position="135"/>
    </location>
</feature>
<organism evidence="5 6">
    <name type="scientific">Verticillium nonalfalfae</name>
    <dbReference type="NCBI Taxonomy" id="1051616"/>
    <lineage>
        <taxon>Eukaryota</taxon>
        <taxon>Fungi</taxon>
        <taxon>Dikarya</taxon>
        <taxon>Ascomycota</taxon>
        <taxon>Pezizomycotina</taxon>
        <taxon>Sordariomycetes</taxon>
        <taxon>Hypocreomycetidae</taxon>
        <taxon>Glomerellales</taxon>
        <taxon>Plectosphaerellaceae</taxon>
        <taxon>Verticillium</taxon>
    </lineage>
</organism>
<sequence>MSQPRYGRDMDGPAVGGSARRAGDGVQAGASRNNNYASPIQPQGTRDQGPNMSPNTSPRRQAGASSPSQSRIPRLQGQASQGRDAGAAGLISRPTPIPQWPLPGPIPSPVTSSGSAPYKPPPGRSQPPQRPPRPSQVPSILDSSRVQDHTPVFQYNARDSTQSQDLSGSVPPTPSSRQTQSTISSVGSIPDFPMPDSTSQTPGLAPPRRSVGLGPPPSSRRGDSSFYSNASFVSPIPEESPRSRSHGSYASSAAIPESWGTESPEPSPAYQDRFFEDPITEEESFRSQDDDGDESKLVRSASIGKRGKPAIVMNRGVGGESFMPAEPSPAALRPAPTPVQGPGYPFQTGTGFLDVSSSSSGALPTVKATASPPPLTADAMLGAFAAASAADPADIRRATPSPRPFSRLSAIRRPPKLGLDIDSVREMEARGSMTSLPDLIKRATRLAAMMDRGNRPASRFDDHGSWPDEKSMEKEMSDDQHRSGFSDMLAAFPPPAATPAPTRQSRGSWFRRSTSSWPLAPDRIQTPPQAQPRGMTEIMYADGDSSEDKKKRRRCCGLPLWAFILLLVLLLGIVAAAIVVPLHFFVFNNKGGNNAAPEPALTSCEAQLTCENGGTNVVARDVCSCICTNGFTGSTCAVAGATGCTTTNLVLMAAEGNIGNVTLGQAIPRLIQQAQNNFTIPLMGTTILAKFNQESLSCIAQNSLVTFDGRSTRTGGANSEVVIDNDNGIDNSGGTDQPAAFEQIPFLTIAPPYRVTTVVTGTVTVTTTITAFPQNPPSTITPAPVTPTAPTTTSSIPSPTATFMVTEEVLDFARAVVLFVLQERDLQVATASQTSLQRFFAQASSGSQNTRDGVTQQMAASLSLADGITVDLVHFLVDISSSGTSGGSKRRWVAEEAIGQLGLAHIPTTTASRG</sequence>
<feature type="region of interest" description="Disordered" evidence="1">
    <location>
        <begin position="495"/>
        <end position="530"/>
    </location>
</feature>
<dbReference type="Proteomes" id="UP000267145">
    <property type="component" value="Unassembled WGS sequence"/>
</dbReference>
<feature type="compositionally biased region" description="Polar residues" evidence="1">
    <location>
        <begin position="157"/>
        <end position="167"/>
    </location>
</feature>
<dbReference type="GeneID" id="39607437"/>
<dbReference type="AlphaFoldDB" id="A0A3M9XVT9"/>
<comment type="caution">
    <text evidence="5">The sequence shown here is derived from an EMBL/GenBank/DDBJ whole genome shotgun (WGS) entry which is preliminary data.</text>
</comment>
<feature type="compositionally biased region" description="Basic and acidic residues" evidence="1">
    <location>
        <begin position="283"/>
        <end position="297"/>
    </location>
</feature>
<keyword evidence="2" id="KW-0812">Transmembrane</keyword>
<feature type="compositionally biased region" description="Pro residues" evidence="1">
    <location>
        <begin position="95"/>
        <end position="108"/>
    </location>
</feature>
<feature type="region of interest" description="Disordered" evidence="1">
    <location>
        <begin position="776"/>
        <end position="795"/>
    </location>
</feature>
<gene>
    <name evidence="5" type="ORF">D7B24_003748</name>
</gene>
<keyword evidence="6" id="KW-1185">Reference proteome</keyword>
<feature type="transmembrane region" description="Helical" evidence="2">
    <location>
        <begin position="560"/>
        <end position="586"/>
    </location>
</feature>
<dbReference type="EMBL" id="RBVV01000209">
    <property type="protein sequence ID" value="RNJ52369.1"/>
    <property type="molecule type" value="Genomic_DNA"/>
</dbReference>
<proteinExistence type="predicted"/>
<dbReference type="STRING" id="1051616.A0A3M9XVT9"/>
<dbReference type="InterPro" id="IPR000742">
    <property type="entry name" value="EGF"/>
</dbReference>
<evidence type="ECO:0000259" key="4">
    <source>
        <dbReference type="PROSITE" id="PS01186"/>
    </source>
</evidence>
<evidence type="ECO:0000313" key="5">
    <source>
        <dbReference type="EMBL" id="RNJ52369.1"/>
    </source>
</evidence>
<protein>
    <recommendedName>
        <fullName evidence="3 4">EGF-like domain-containing protein</fullName>
    </recommendedName>
</protein>
<dbReference type="PROSITE" id="PS01186">
    <property type="entry name" value="EGF_2"/>
    <property type="match status" value="1"/>
</dbReference>
<evidence type="ECO:0000256" key="2">
    <source>
        <dbReference type="SAM" id="Phobius"/>
    </source>
</evidence>
<feature type="domain" description="EGF-like" evidence="3 4">
    <location>
        <begin position="625"/>
        <end position="636"/>
    </location>
</feature>
<evidence type="ECO:0000256" key="1">
    <source>
        <dbReference type="SAM" id="MobiDB-lite"/>
    </source>
</evidence>
<feature type="region of interest" description="Disordered" evidence="1">
    <location>
        <begin position="1"/>
        <end position="352"/>
    </location>
</feature>
<feature type="region of interest" description="Disordered" evidence="1">
    <location>
        <begin position="452"/>
        <end position="475"/>
    </location>
</feature>
<dbReference type="PROSITE" id="PS00022">
    <property type="entry name" value="EGF_1"/>
    <property type="match status" value="1"/>
</dbReference>
<dbReference type="PANTHER" id="PTHR17178">
    <property type="entry name" value="SECRETORY GRANULE PROTEOGLYCAN CORE PROTEIN"/>
    <property type="match status" value="1"/>
</dbReference>
<dbReference type="PANTHER" id="PTHR17178:SF0">
    <property type="entry name" value="SERGLYCIN"/>
    <property type="match status" value="1"/>
</dbReference>
<reference evidence="5 6" key="1">
    <citation type="submission" date="2018-10" db="EMBL/GenBank/DDBJ databases">
        <title>Genome sequence of Verticillium nonalfalfae VnAa140.</title>
        <authorList>
            <person name="Stajich J.E."/>
            <person name="Kasson M.T."/>
        </authorList>
    </citation>
    <scope>NUCLEOTIDE SEQUENCE [LARGE SCALE GENOMIC DNA]</scope>
    <source>
        <strain evidence="5 6">VnAa140</strain>
    </source>
</reference>
<name>A0A3M9XVT9_9PEZI</name>
<keyword evidence="2" id="KW-0472">Membrane</keyword>
<feature type="compositionally biased region" description="Low complexity" evidence="1">
    <location>
        <begin position="777"/>
        <end position="795"/>
    </location>
</feature>
<dbReference type="CDD" id="cd00054">
    <property type="entry name" value="EGF_CA"/>
    <property type="match status" value="1"/>
</dbReference>
<feature type="compositionally biased region" description="Basic and acidic residues" evidence="1">
    <location>
        <begin position="1"/>
        <end position="11"/>
    </location>
</feature>